<comment type="caution">
    <text evidence="1">The sequence shown here is derived from an EMBL/GenBank/DDBJ whole genome shotgun (WGS) entry which is preliminary data.</text>
</comment>
<dbReference type="Proteomes" id="UP001144036">
    <property type="component" value="Unassembled WGS sequence"/>
</dbReference>
<reference evidence="1" key="1">
    <citation type="submission" date="2022-11" db="EMBL/GenBank/DDBJ databases">
        <title>Nonomuraea corallina sp. nov., a new species of the genus Nonomuraea isolated from sea side sediment in Thai sea.</title>
        <authorList>
            <person name="Ngamcharungchit C."/>
            <person name="Matsumoto A."/>
            <person name="Suriyachadkun C."/>
            <person name="Panbangred W."/>
            <person name="Inahashi Y."/>
            <person name="Intra B."/>
        </authorList>
    </citation>
    <scope>NUCLEOTIDE SEQUENCE</scope>
    <source>
        <strain evidence="1">MCN248</strain>
    </source>
</reference>
<feature type="non-terminal residue" evidence="1">
    <location>
        <position position="66"/>
    </location>
</feature>
<sequence length="66" mass="6624">MCVWSDRAAGLALGVALDAVFADPRRGHPVALFGRAATRLESGMYADARTNGAGYVAVCVGAAAGA</sequence>
<evidence type="ECO:0000313" key="1">
    <source>
        <dbReference type="EMBL" id="MDA0634900.1"/>
    </source>
</evidence>
<protein>
    <submittedName>
        <fullName evidence="1">Cobalamin biosynthesis protein</fullName>
    </submittedName>
</protein>
<evidence type="ECO:0000313" key="2">
    <source>
        <dbReference type="Proteomes" id="UP001144036"/>
    </source>
</evidence>
<keyword evidence="2" id="KW-1185">Reference proteome</keyword>
<name>A0ABT4SCN6_9ACTN</name>
<dbReference type="EMBL" id="JAPNNL010000053">
    <property type="protein sequence ID" value="MDA0634900.1"/>
    <property type="molecule type" value="Genomic_DNA"/>
</dbReference>
<gene>
    <name evidence="1" type="ORF">OUY22_15865</name>
</gene>
<proteinExistence type="predicted"/>
<organism evidence="1 2">
    <name type="scientific">Nonomuraea corallina</name>
    <dbReference type="NCBI Taxonomy" id="2989783"/>
    <lineage>
        <taxon>Bacteria</taxon>
        <taxon>Bacillati</taxon>
        <taxon>Actinomycetota</taxon>
        <taxon>Actinomycetes</taxon>
        <taxon>Streptosporangiales</taxon>
        <taxon>Streptosporangiaceae</taxon>
        <taxon>Nonomuraea</taxon>
    </lineage>
</organism>
<accession>A0ABT4SCN6</accession>